<evidence type="ECO:0000256" key="2">
    <source>
        <dbReference type="ARBA" id="ARBA00022777"/>
    </source>
</evidence>
<dbReference type="GO" id="GO:0016020">
    <property type="term" value="C:membrane"/>
    <property type="evidence" value="ECO:0007669"/>
    <property type="project" value="InterPro"/>
</dbReference>
<name>A0A1M7REL0_9ACTN</name>
<dbReference type="Proteomes" id="UP000184440">
    <property type="component" value="Unassembled WGS sequence"/>
</dbReference>
<feature type="transmembrane region" description="Helical" evidence="4">
    <location>
        <begin position="99"/>
        <end position="117"/>
    </location>
</feature>
<accession>A0A1M7REL0</accession>
<dbReference type="InterPro" id="IPR003594">
    <property type="entry name" value="HATPase_dom"/>
</dbReference>
<keyword evidence="1" id="KW-0808">Transferase</keyword>
<feature type="transmembrane region" description="Helical" evidence="4">
    <location>
        <begin position="68"/>
        <end position="87"/>
    </location>
</feature>
<keyword evidence="2 6" id="KW-0418">Kinase</keyword>
<keyword evidence="3" id="KW-0902">Two-component regulatory system</keyword>
<dbReference type="Pfam" id="PF07730">
    <property type="entry name" value="HisKA_3"/>
    <property type="match status" value="1"/>
</dbReference>
<dbReference type="InterPro" id="IPR011712">
    <property type="entry name" value="Sig_transdc_His_kin_sub3_dim/P"/>
</dbReference>
<keyword evidence="4" id="KW-0812">Transmembrane</keyword>
<dbReference type="Pfam" id="PF02518">
    <property type="entry name" value="HATPase_c"/>
    <property type="match status" value="1"/>
</dbReference>
<evidence type="ECO:0000313" key="6">
    <source>
        <dbReference type="EMBL" id="SHN44656.1"/>
    </source>
</evidence>
<keyword evidence="4" id="KW-0472">Membrane</keyword>
<keyword evidence="4" id="KW-1133">Transmembrane helix</keyword>
<evidence type="ECO:0000256" key="1">
    <source>
        <dbReference type="ARBA" id="ARBA00022679"/>
    </source>
</evidence>
<feature type="domain" description="Histidine kinase/HSP90-like ATPase" evidence="5">
    <location>
        <begin position="247"/>
        <end position="353"/>
    </location>
</feature>
<dbReference type="GO" id="GO:0000155">
    <property type="term" value="F:phosphorelay sensor kinase activity"/>
    <property type="evidence" value="ECO:0007669"/>
    <property type="project" value="InterPro"/>
</dbReference>
<evidence type="ECO:0000256" key="4">
    <source>
        <dbReference type="SAM" id="Phobius"/>
    </source>
</evidence>
<keyword evidence="7" id="KW-1185">Reference proteome</keyword>
<dbReference type="EMBL" id="FRCS01000010">
    <property type="protein sequence ID" value="SHN44656.1"/>
    <property type="molecule type" value="Genomic_DNA"/>
</dbReference>
<dbReference type="InterPro" id="IPR036890">
    <property type="entry name" value="HATPase_C_sf"/>
</dbReference>
<dbReference type="SUPFAM" id="SSF55874">
    <property type="entry name" value="ATPase domain of HSP90 chaperone/DNA topoisomerase II/histidine kinase"/>
    <property type="match status" value="1"/>
</dbReference>
<protein>
    <submittedName>
        <fullName evidence="6">Signal transduction histidine kinase</fullName>
    </submittedName>
</protein>
<feature type="transmembrane region" description="Helical" evidence="4">
    <location>
        <begin position="41"/>
        <end position="61"/>
    </location>
</feature>
<dbReference type="CDD" id="cd16917">
    <property type="entry name" value="HATPase_UhpB-NarQ-NarX-like"/>
    <property type="match status" value="1"/>
</dbReference>
<dbReference type="Gene3D" id="3.30.565.10">
    <property type="entry name" value="Histidine kinase-like ATPase, C-terminal domain"/>
    <property type="match status" value="1"/>
</dbReference>
<evidence type="ECO:0000259" key="5">
    <source>
        <dbReference type="SMART" id="SM00387"/>
    </source>
</evidence>
<dbReference type="GO" id="GO:0046983">
    <property type="term" value="F:protein dimerization activity"/>
    <property type="evidence" value="ECO:0007669"/>
    <property type="project" value="InterPro"/>
</dbReference>
<gene>
    <name evidence="6" type="ORF">SAMN05443668_110308</name>
</gene>
<dbReference type="SMART" id="SM00387">
    <property type="entry name" value="HATPase_c"/>
    <property type="match status" value="1"/>
</dbReference>
<evidence type="ECO:0000256" key="3">
    <source>
        <dbReference type="ARBA" id="ARBA00023012"/>
    </source>
</evidence>
<proteinExistence type="predicted"/>
<dbReference type="STRING" id="134849.SAMN05443668_110308"/>
<dbReference type="AlphaFoldDB" id="A0A1M7REL0"/>
<dbReference type="PANTHER" id="PTHR24421">
    <property type="entry name" value="NITRATE/NITRITE SENSOR PROTEIN NARX-RELATED"/>
    <property type="match status" value="1"/>
</dbReference>
<organism evidence="6 7">
    <name type="scientific">Cryptosporangium aurantiacum</name>
    <dbReference type="NCBI Taxonomy" id="134849"/>
    <lineage>
        <taxon>Bacteria</taxon>
        <taxon>Bacillati</taxon>
        <taxon>Actinomycetota</taxon>
        <taxon>Actinomycetes</taxon>
        <taxon>Cryptosporangiales</taxon>
        <taxon>Cryptosporangiaceae</taxon>
        <taxon>Cryptosporangium</taxon>
    </lineage>
</organism>
<evidence type="ECO:0000313" key="7">
    <source>
        <dbReference type="Proteomes" id="UP000184440"/>
    </source>
</evidence>
<sequence length="357" mass="37443">MFHSVRASDATTVQTLRQRLTSACVILLVAGVSLDHRPLPYLVNTFVALAGALIAGGLAIHAGPRTRVLYLSAALFGSAVALSGLPISEQLPLVGTVRAVYLPALVLVVVAAVLAWPEMRATLSQERDKIRTAAIENHRAYISRELHDETLQALIHLRRSLEHAAAGPDATVLRHAAKDGAELAAEQITALRDIIADLHPPLLTELGLAAALETLVDRTARRHPQLTLGFQVTADGPTDGTTPIDSATALSAYRIAQEALSNALKHSGATHITVTLVHQADGLTLRVSDNGTGIHHTDGVNASHEECGGIGIPAMHARAALHQGQLTISVGTASSDPCDLTGTTVSAALRASAEDRP</sequence>
<dbReference type="InterPro" id="IPR050482">
    <property type="entry name" value="Sensor_HK_TwoCompSys"/>
</dbReference>
<reference evidence="6 7" key="1">
    <citation type="submission" date="2016-11" db="EMBL/GenBank/DDBJ databases">
        <authorList>
            <person name="Jaros S."/>
            <person name="Januszkiewicz K."/>
            <person name="Wedrychowicz H."/>
        </authorList>
    </citation>
    <scope>NUCLEOTIDE SEQUENCE [LARGE SCALE GENOMIC DNA]</scope>
    <source>
        <strain evidence="6 7">DSM 46144</strain>
    </source>
</reference>